<dbReference type="SUPFAM" id="SSF47203">
    <property type="entry name" value="Acyl-CoA dehydrogenase C-terminal domain-like"/>
    <property type="match status" value="1"/>
</dbReference>
<dbReference type="InterPro" id="IPR036250">
    <property type="entry name" value="AcylCo_DH-like_C"/>
</dbReference>
<evidence type="ECO:0000256" key="2">
    <source>
        <dbReference type="ARBA" id="ARBA00009347"/>
    </source>
</evidence>
<dbReference type="InterPro" id="IPR041504">
    <property type="entry name" value="AidB_N"/>
</dbReference>
<evidence type="ECO:0000313" key="10">
    <source>
        <dbReference type="EMBL" id="MFC6196865.1"/>
    </source>
</evidence>
<dbReference type="SUPFAM" id="SSF56645">
    <property type="entry name" value="Acyl-CoA dehydrogenase NM domain-like"/>
    <property type="match status" value="1"/>
</dbReference>
<dbReference type="Pfam" id="PF02770">
    <property type="entry name" value="Acyl-CoA_dh_M"/>
    <property type="match status" value="1"/>
</dbReference>
<evidence type="ECO:0000259" key="7">
    <source>
        <dbReference type="Pfam" id="PF00441"/>
    </source>
</evidence>
<dbReference type="PANTHER" id="PTHR42707">
    <property type="entry name" value="ACYL-COA DEHYDROGENASE"/>
    <property type="match status" value="1"/>
</dbReference>
<keyword evidence="11" id="KW-1185">Reference proteome</keyword>
<dbReference type="InterPro" id="IPR009075">
    <property type="entry name" value="AcylCo_DH/oxidase_C"/>
</dbReference>
<dbReference type="Gene3D" id="1.20.140.10">
    <property type="entry name" value="Butyryl-CoA Dehydrogenase, subunit A, domain 3"/>
    <property type="match status" value="1"/>
</dbReference>
<feature type="domain" description="Acyl-CoA oxidase/dehydrogenase middle" evidence="8">
    <location>
        <begin position="204"/>
        <end position="296"/>
    </location>
</feature>
<feature type="domain" description="Acyl-CoA dehydrogenase/oxidase C-terminal" evidence="7">
    <location>
        <begin position="308"/>
        <end position="463"/>
    </location>
</feature>
<evidence type="ECO:0000256" key="1">
    <source>
        <dbReference type="ARBA" id="ARBA00001974"/>
    </source>
</evidence>
<dbReference type="Pfam" id="PF18158">
    <property type="entry name" value="AidB_N"/>
    <property type="match status" value="1"/>
</dbReference>
<dbReference type="InterPro" id="IPR009100">
    <property type="entry name" value="AcylCoA_DH/oxidase_NM_dom_sf"/>
</dbReference>
<dbReference type="InterPro" id="IPR006091">
    <property type="entry name" value="Acyl-CoA_Oxase/DH_mid-dom"/>
</dbReference>
<feature type="domain" description="Adaptive response protein AidB N-terminal" evidence="9">
    <location>
        <begin position="36"/>
        <end position="190"/>
    </location>
</feature>
<dbReference type="InterPro" id="IPR052904">
    <property type="entry name" value="Acyl-CoA_dehydrogenase-like"/>
</dbReference>
<dbReference type="Gene3D" id="6.10.250.600">
    <property type="match status" value="1"/>
</dbReference>
<accession>A0ABW1S5C5</accession>
<evidence type="ECO:0000313" key="11">
    <source>
        <dbReference type="Proteomes" id="UP001596303"/>
    </source>
</evidence>
<dbReference type="InterPro" id="IPR006089">
    <property type="entry name" value="Acyl-CoA_DH_CS"/>
</dbReference>
<gene>
    <name evidence="10" type="ORF">ACFQDM_02180</name>
</gene>
<sequence>MSLGKPETPDHKADTEGQNMLHKNPRADLETHQVTNQPKPFAGHDLYAIDPALTDAVKARGGEQHAAEFSEFGTKCGAEETQDWSCLANENTPKLKSFDRYGHRLDEVEFHPAYHTLMALGLDSGVSAGAWTRDAAGHVHHGAMMILMSQADPGVTCPMSMTYACVGALKSNPELAQLWTPRVQASSYDPRFIPAHEKTGVTIGMAMTEKQGGSDVRANSTRAEPTADGGYILTGHKWFCSAPMSDAFLTLAYTEQGMTCFLVPRWKPDGTRNGIHIMRLKDKMGDKSNASSEIEYHGAWAQRVGDEGRGVRTIIDMVQLTRYDCMLGSTGGMRAALTQALWHTSQRRAFQKTLVDQPAMRAVLADLIIESEAATALALRVGQSLDRAGSDEQQAAFMRLATPIAKYWICKRQPGFVYEALECHGGAGYVEEGPMPKLFRQSPLNAIWEGSGNVIALDILRALSREPDSLEAIMAELQTPVGAHPYFDAHAEWLKDYFLPGKLHEGTARRFAQDMALALQAAALFNTVPGYVFEAFCAQRLDPTRKGFLYGDMNADVDQARLIERALAPMS</sequence>
<keyword evidence="5" id="KW-0560">Oxidoreductase</keyword>
<dbReference type="Gene3D" id="2.40.110.20">
    <property type="match status" value="1"/>
</dbReference>
<dbReference type="PANTHER" id="PTHR42707:SF3">
    <property type="entry name" value="ACYL-COA DEHYDROGENASE AIDB-RELATED"/>
    <property type="match status" value="1"/>
</dbReference>
<evidence type="ECO:0000256" key="3">
    <source>
        <dbReference type="ARBA" id="ARBA00022630"/>
    </source>
</evidence>
<reference evidence="11" key="1">
    <citation type="journal article" date="2019" name="Int. J. Syst. Evol. Microbiol.">
        <title>The Global Catalogue of Microorganisms (GCM) 10K type strain sequencing project: providing services to taxonomists for standard genome sequencing and annotation.</title>
        <authorList>
            <consortium name="The Broad Institute Genomics Platform"/>
            <consortium name="The Broad Institute Genome Sequencing Center for Infectious Disease"/>
            <person name="Wu L."/>
            <person name="Ma J."/>
        </authorList>
    </citation>
    <scope>NUCLEOTIDE SEQUENCE [LARGE SCALE GENOMIC DNA]</scope>
    <source>
        <strain evidence="11">CGMCC-1.15741</strain>
    </source>
</reference>
<evidence type="ECO:0000256" key="6">
    <source>
        <dbReference type="SAM" id="MobiDB-lite"/>
    </source>
</evidence>
<dbReference type="Pfam" id="PF00441">
    <property type="entry name" value="Acyl-CoA_dh_1"/>
    <property type="match status" value="1"/>
</dbReference>
<organism evidence="10 11">
    <name type="scientific">Ponticaulis profundi</name>
    <dbReference type="NCBI Taxonomy" id="2665222"/>
    <lineage>
        <taxon>Bacteria</taxon>
        <taxon>Pseudomonadati</taxon>
        <taxon>Pseudomonadota</taxon>
        <taxon>Alphaproteobacteria</taxon>
        <taxon>Hyphomonadales</taxon>
        <taxon>Hyphomonadaceae</taxon>
        <taxon>Ponticaulis</taxon>
    </lineage>
</organism>
<dbReference type="Proteomes" id="UP001596303">
    <property type="component" value="Unassembled WGS sequence"/>
</dbReference>
<protein>
    <submittedName>
        <fullName evidence="10">Acyl-CoA dehydrogenase family protein</fullName>
    </submittedName>
</protein>
<dbReference type="EMBL" id="JBHSSW010000003">
    <property type="protein sequence ID" value="MFC6196865.1"/>
    <property type="molecule type" value="Genomic_DNA"/>
</dbReference>
<comment type="cofactor">
    <cofactor evidence="1 5">
        <name>FAD</name>
        <dbReference type="ChEBI" id="CHEBI:57692"/>
    </cofactor>
</comment>
<proteinExistence type="inferred from homology"/>
<comment type="similarity">
    <text evidence="2 5">Belongs to the acyl-CoA dehydrogenase family.</text>
</comment>
<evidence type="ECO:0000256" key="5">
    <source>
        <dbReference type="RuleBase" id="RU362125"/>
    </source>
</evidence>
<evidence type="ECO:0000256" key="4">
    <source>
        <dbReference type="ARBA" id="ARBA00022827"/>
    </source>
</evidence>
<dbReference type="PROSITE" id="PS00072">
    <property type="entry name" value="ACYL_COA_DH_1"/>
    <property type="match status" value="1"/>
</dbReference>
<dbReference type="RefSeq" id="WP_377374844.1">
    <property type="nucleotide sequence ID" value="NZ_JBHSSW010000003.1"/>
</dbReference>
<keyword evidence="3 5" id="KW-0285">Flavoprotein</keyword>
<name>A0ABW1S5C5_9PROT</name>
<comment type="caution">
    <text evidence="10">The sequence shown here is derived from an EMBL/GenBank/DDBJ whole genome shotgun (WGS) entry which is preliminary data.</text>
</comment>
<evidence type="ECO:0000259" key="8">
    <source>
        <dbReference type="Pfam" id="PF02770"/>
    </source>
</evidence>
<feature type="region of interest" description="Disordered" evidence="6">
    <location>
        <begin position="1"/>
        <end position="22"/>
    </location>
</feature>
<evidence type="ECO:0000259" key="9">
    <source>
        <dbReference type="Pfam" id="PF18158"/>
    </source>
</evidence>
<keyword evidence="4 5" id="KW-0274">FAD</keyword>